<dbReference type="HOGENOM" id="CLU_1483514_0_0_1"/>
<feature type="transmembrane region" description="Helical" evidence="1">
    <location>
        <begin position="110"/>
        <end position="130"/>
    </location>
</feature>
<reference evidence="2 3" key="1">
    <citation type="journal article" date="2007" name="Nature">
        <title>Evolution of genes and genomes on the Drosophila phylogeny.</title>
        <authorList>
            <consortium name="Drosophila 12 Genomes Consortium"/>
            <person name="Clark A.G."/>
            <person name="Eisen M.B."/>
            <person name="Smith D.R."/>
            <person name="Bergman C.M."/>
            <person name="Oliver B."/>
            <person name="Markow T.A."/>
            <person name="Kaufman T.C."/>
            <person name="Kellis M."/>
            <person name="Gelbart W."/>
            <person name="Iyer V.N."/>
            <person name="Pollard D.A."/>
            <person name="Sackton T.B."/>
            <person name="Larracuente A.M."/>
            <person name="Singh N.D."/>
            <person name="Abad J.P."/>
            <person name="Abt D.N."/>
            <person name="Adryan B."/>
            <person name="Aguade M."/>
            <person name="Akashi H."/>
            <person name="Anderson W.W."/>
            <person name="Aquadro C.F."/>
            <person name="Ardell D.H."/>
            <person name="Arguello R."/>
            <person name="Artieri C.G."/>
            <person name="Barbash D.A."/>
            <person name="Barker D."/>
            <person name="Barsanti P."/>
            <person name="Batterham P."/>
            <person name="Batzoglou S."/>
            <person name="Begun D."/>
            <person name="Bhutkar A."/>
            <person name="Blanco E."/>
            <person name="Bosak S.A."/>
            <person name="Bradley R.K."/>
            <person name="Brand A.D."/>
            <person name="Brent M.R."/>
            <person name="Brooks A.N."/>
            <person name="Brown R.H."/>
            <person name="Butlin R.K."/>
            <person name="Caggese C."/>
            <person name="Calvi B.R."/>
            <person name="Bernardo de Carvalho A."/>
            <person name="Caspi A."/>
            <person name="Castrezana S."/>
            <person name="Celniker S.E."/>
            <person name="Chang J.L."/>
            <person name="Chapple C."/>
            <person name="Chatterji S."/>
            <person name="Chinwalla A."/>
            <person name="Civetta A."/>
            <person name="Clifton S.W."/>
            <person name="Comeron J.M."/>
            <person name="Costello J.C."/>
            <person name="Coyne J.A."/>
            <person name="Daub J."/>
            <person name="David R.G."/>
            <person name="Delcher A.L."/>
            <person name="Delehaunty K."/>
            <person name="Do C.B."/>
            <person name="Ebling H."/>
            <person name="Edwards K."/>
            <person name="Eickbush T."/>
            <person name="Evans J.D."/>
            <person name="Filipski A."/>
            <person name="Findeiss S."/>
            <person name="Freyhult E."/>
            <person name="Fulton L."/>
            <person name="Fulton R."/>
            <person name="Garcia A.C."/>
            <person name="Gardiner A."/>
            <person name="Garfield D.A."/>
            <person name="Garvin B.E."/>
            <person name="Gibson G."/>
            <person name="Gilbert D."/>
            <person name="Gnerre S."/>
            <person name="Godfrey J."/>
            <person name="Good R."/>
            <person name="Gotea V."/>
            <person name="Gravely B."/>
            <person name="Greenberg A.J."/>
            <person name="Griffiths-Jones S."/>
            <person name="Gross S."/>
            <person name="Guigo R."/>
            <person name="Gustafson E.A."/>
            <person name="Haerty W."/>
            <person name="Hahn M.W."/>
            <person name="Halligan D.L."/>
            <person name="Halpern A.L."/>
            <person name="Halter G.M."/>
            <person name="Han M.V."/>
            <person name="Heger A."/>
            <person name="Hillier L."/>
            <person name="Hinrichs A.S."/>
            <person name="Holmes I."/>
            <person name="Hoskins R.A."/>
            <person name="Hubisz M.J."/>
            <person name="Hultmark D."/>
            <person name="Huntley M.A."/>
            <person name="Jaffe D.B."/>
            <person name="Jagadeeshan S."/>
            <person name="Jeck W.R."/>
            <person name="Johnson J."/>
            <person name="Jones C.D."/>
            <person name="Jordan W.C."/>
            <person name="Karpen G.H."/>
            <person name="Kataoka E."/>
            <person name="Keightley P.D."/>
            <person name="Kheradpour P."/>
            <person name="Kirkness E.F."/>
            <person name="Koerich L.B."/>
            <person name="Kristiansen K."/>
            <person name="Kudrna D."/>
            <person name="Kulathinal R.J."/>
            <person name="Kumar S."/>
            <person name="Kwok R."/>
            <person name="Lander E."/>
            <person name="Langley C.H."/>
            <person name="Lapoint R."/>
            <person name="Lazzaro B.P."/>
            <person name="Lee S.J."/>
            <person name="Levesque L."/>
            <person name="Li R."/>
            <person name="Lin C.F."/>
            <person name="Lin M.F."/>
            <person name="Lindblad-Toh K."/>
            <person name="Llopart A."/>
            <person name="Long M."/>
            <person name="Low L."/>
            <person name="Lozovsky E."/>
            <person name="Lu J."/>
            <person name="Luo M."/>
            <person name="Machado C.A."/>
            <person name="Makalowski W."/>
            <person name="Marzo M."/>
            <person name="Matsuda M."/>
            <person name="Matzkin L."/>
            <person name="McAllister B."/>
            <person name="McBride C.S."/>
            <person name="McKernan B."/>
            <person name="McKernan K."/>
            <person name="Mendez-Lago M."/>
            <person name="Minx P."/>
            <person name="Mollenhauer M.U."/>
            <person name="Montooth K."/>
            <person name="Mount S.M."/>
            <person name="Mu X."/>
            <person name="Myers E."/>
            <person name="Negre B."/>
            <person name="Newfeld S."/>
            <person name="Nielsen R."/>
            <person name="Noor M.A."/>
            <person name="O'Grady P."/>
            <person name="Pachter L."/>
            <person name="Papaceit M."/>
            <person name="Parisi M.J."/>
            <person name="Parisi M."/>
            <person name="Parts L."/>
            <person name="Pedersen J.S."/>
            <person name="Pesole G."/>
            <person name="Phillippy A.M."/>
            <person name="Ponting C.P."/>
            <person name="Pop M."/>
            <person name="Porcelli D."/>
            <person name="Powell J.R."/>
            <person name="Prohaska S."/>
            <person name="Pruitt K."/>
            <person name="Puig M."/>
            <person name="Quesneville H."/>
            <person name="Ram K.R."/>
            <person name="Rand D."/>
            <person name="Rasmussen M.D."/>
            <person name="Reed L.K."/>
            <person name="Reenan R."/>
            <person name="Reily A."/>
            <person name="Remington K.A."/>
            <person name="Rieger T.T."/>
            <person name="Ritchie M.G."/>
            <person name="Robin C."/>
            <person name="Rogers Y.H."/>
            <person name="Rohde C."/>
            <person name="Rozas J."/>
            <person name="Rubenfield M.J."/>
            <person name="Ruiz A."/>
            <person name="Russo S."/>
            <person name="Salzberg S.L."/>
            <person name="Sanchez-Gracia A."/>
            <person name="Saranga D.J."/>
            <person name="Sato H."/>
            <person name="Schaeffer S.W."/>
            <person name="Schatz M.C."/>
            <person name="Schlenke T."/>
            <person name="Schwartz R."/>
            <person name="Segarra C."/>
            <person name="Singh R.S."/>
            <person name="Sirot L."/>
            <person name="Sirota M."/>
            <person name="Sisneros N.B."/>
            <person name="Smith C.D."/>
            <person name="Smith T.F."/>
            <person name="Spieth J."/>
            <person name="Stage D.E."/>
            <person name="Stark A."/>
            <person name="Stephan W."/>
            <person name="Strausberg R.L."/>
            <person name="Strempel S."/>
            <person name="Sturgill D."/>
            <person name="Sutton G."/>
            <person name="Sutton G.G."/>
            <person name="Tao W."/>
            <person name="Teichmann S."/>
            <person name="Tobari Y.N."/>
            <person name="Tomimura Y."/>
            <person name="Tsolas J.M."/>
            <person name="Valente V.L."/>
            <person name="Venter E."/>
            <person name="Venter J.C."/>
            <person name="Vicario S."/>
            <person name="Vieira F.G."/>
            <person name="Vilella A.J."/>
            <person name="Villasante A."/>
            <person name="Walenz B."/>
            <person name="Wang J."/>
            <person name="Wasserman M."/>
            <person name="Watts T."/>
            <person name="Wilson D."/>
            <person name="Wilson R.K."/>
            <person name="Wing R.A."/>
            <person name="Wolfner M.F."/>
            <person name="Wong A."/>
            <person name="Wong G.K."/>
            <person name="Wu C.I."/>
            <person name="Wu G."/>
            <person name="Yamamoto D."/>
            <person name="Yang H.P."/>
            <person name="Yang S.P."/>
            <person name="Yorke J.A."/>
            <person name="Yoshida K."/>
            <person name="Zdobnov E."/>
            <person name="Zhang P."/>
            <person name="Zhang Y."/>
            <person name="Zimin A.V."/>
            <person name="Baldwin J."/>
            <person name="Abdouelleil A."/>
            <person name="Abdulkadir J."/>
            <person name="Abebe A."/>
            <person name="Abera B."/>
            <person name="Abreu J."/>
            <person name="Acer S.C."/>
            <person name="Aftuck L."/>
            <person name="Alexander A."/>
            <person name="An P."/>
            <person name="Anderson E."/>
            <person name="Anderson S."/>
            <person name="Arachi H."/>
            <person name="Azer M."/>
            <person name="Bachantsang P."/>
            <person name="Barry A."/>
            <person name="Bayul T."/>
            <person name="Berlin A."/>
            <person name="Bessette D."/>
            <person name="Bloom T."/>
            <person name="Blye J."/>
            <person name="Boguslavskiy L."/>
            <person name="Bonnet C."/>
            <person name="Boukhgalter B."/>
            <person name="Bourzgui I."/>
            <person name="Brown A."/>
            <person name="Cahill P."/>
            <person name="Channer S."/>
            <person name="Cheshatsang Y."/>
            <person name="Chuda L."/>
            <person name="Citroen M."/>
            <person name="Collymore A."/>
            <person name="Cooke P."/>
            <person name="Costello M."/>
            <person name="D'Aco K."/>
            <person name="Daza R."/>
            <person name="De Haan G."/>
            <person name="DeGray S."/>
            <person name="DeMaso C."/>
            <person name="Dhargay N."/>
            <person name="Dooley K."/>
            <person name="Dooley E."/>
            <person name="Doricent M."/>
            <person name="Dorje P."/>
            <person name="Dorjee K."/>
            <person name="Dupes A."/>
            <person name="Elong R."/>
            <person name="Falk J."/>
            <person name="Farina A."/>
            <person name="Faro S."/>
            <person name="Ferguson D."/>
            <person name="Fisher S."/>
            <person name="Foley C.D."/>
            <person name="Franke A."/>
            <person name="Friedrich D."/>
            <person name="Gadbois L."/>
            <person name="Gearin G."/>
            <person name="Gearin C.R."/>
            <person name="Giannoukos G."/>
            <person name="Goode T."/>
            <person name="Graham J."/>
            <person name="Grandbois E."/>
            <person name="Grewal S."/>
            <person name="Gyaltsen K."/>
            <person name="Hafez N."/>
            <person name="Hagos B."/>
            <person name="Hall J."/>
            <person name="Henson C."/>
            <person name="Hollinger A."/>
            <person name="Honan T."/>
            <person name="Huard M.D."/>
            <person name="Hughes L."/>
            <person name="Hurhula B."/>
            <person name="Husby M.E."/>
            <person name="Kamat A."/>
            <person name="Kanga B."/>
            <person name="Kashin S."/>
            <person name="Khazanovich D."/>
            <person name="Kisner P."/>
            <person name="Lance K."/>
            <person name="Lara M."/>
            <person name="Lee W."/>
            <person name="Lennon N."/>
            <person name="Letendre F."/>
            <person name="LeVine R."/>
            <person name="Lipovsky A."/>
            <person name="Liu X."/>
            <person name="Liu J."/>
            <person name="Liu S."/>
            <person name="Lokyitsang T."/>
            <person name="Lokyitsang Y."/>
            <person name="Lubonja R."/>
            <person name="Lui A."/>
            <person name="MacDonald P."/>
            <person name="Magnisalis V."/>
            <person name="Maru K."/>
            <person name="Matthews C."/>
            <person name="McCusker W."/>
            <person name="McDonough S."/>
            <person name="Mehta T."/>
            <person name="Meldrim J."/>
            <person name="Meneus L."/>
            <person name="Mihai O."/>
            <person name="Mihalev A."/>
            <person name="Mihova T."/>
            <person name="Mittelman R."/>
            <person name="Mlenga V."/>
            <person name="Montmayeur A."/>
            <person name="Mulrain L."/>
            <person name="Navidi A."/>
            <person name="Naylor J."/>
            <person name="Negash T."/>
            <person name="Nguyen T."/>
            <person name="Nguyen N."/>
            <person name="Nicol R."/>
            <person name="Norbu C."/>
            <person name="Norbu N."/>
            <person name="Novod N."/>
            <person name="O'Neill B."/>
            <person name="Osman S."/>
            <person name="Markiewicz E."/>
            <person name="Oyono O.L."/>
            <person name="Patti C."/>
            <person name="Phunkhang P."/>
            <person name="Pierre F."/>
            <person name="Priest M."/>
            <person name="Raghuraman S."/>
            <person name="Rege F."/>
            <person name="Reyes R."/>
            <person name="Rise C."/>
            <person name="Rogov P."/>
            <person name="Ross K."/>
            <person name="Ryan E."/>
            <person name="Settipalli S."/>
            <person name="Shea T."/>
            <person name="Sherpa N."/>
            <person name="Shi L."/>
            <person name="Shih D."/>
            <person name="Sparrow T."/>
            <person name="Spaulding J."/>
            <person name="Stalker J."/>
            <person name="Stange-Thomann N."/>
            <person name="Stavropoulos S."/>
            <person name="Stone C."/>
            <person name="Strader C."/>
            <person name="Tesfaye S."/>
            <person name="Thomson T."/>
            <person name="Thoulutsang Y."/>
            <person name="Thoulutsang D."/>
            <person name="Topham K."/>
            <person name="Topping I."/>
            <person name="Tsamla T."/>
            <person name="Vassiliev H."/>
            <person name="Vo A."/>
            <person name="Wangchuk T."/>
            <person name="Wangdi T."/>
            <person name="Weiand M."/>
            <person name="Wilkinson J."/>
            <person name="Wilson A."/>
            <person name="Yadav S."/>
            <person name="Young G."/>
            <person name="Yu Q."/>
            <person name="Zembek L."/>
            <person name="Zhong D."/>
            <person name="Zimmer A."/>
            <person name="Zwirko Z."/>
            <person name="Jaffe D.B."/>
            <person name="Alvarez P."/>
            <person name="Brockman W."/>
            <person name="Butler J."/>
            <person name="Chin C."/>
            <person name="Gnerre S."/>
            <person name="Grabherr M."/>
            <person name="Kleber M."/>
            <person name="Mauceli E."/>
            <person name="MacCallum I."/>
        </authorList>
    </citation>
    <scope>NUCLEOTIDE SEQUENCE [LARGE SCALE GENOMIC DNA]</scope>
    <source>
        <strain evidence="3">white501</strain>
    </source>
</reference>
<evidence type="ECO:0000313" key="2">
    <source>
        <dbReference type="EMBL" id="EDX09963.1"/>
    </source>
</evidence>
<gene>
    <name evidence="2" type="primary">Dsim\GD14239</name>
    <name evidence="2" type="ORF">Dsim_GD14239</name>
</gene>
<keyword evidence="3" id="KW-1185">Reference proteome</keyword>
<dbReference type="EMBL" id="CM000363">
    <property type="protein sequence ID" value="EDX09963.1"/>
    <property type="molecule type" value="Genomic_DNA"/>
</dbReference>
<name>B4QP65_DROSI</name>
<keyword evidence="1" id="KW-0472">Membrane</keyword>
<keyword evidence="1" id="KW-0812">Transmembrane</keyword>
<proteinExistence type="predicted"/>
<evidence type="ECO:0000256" key="1">
    <source>
        <dbReference type="SAM" id="Phobius"/>
    </source>
</evidence>
<protein>
    <submittedName>
        <fullName evidence="2">GD14239</fullName>
    </submittedName>
</protein>
<evidence type="ECO:0000313" key="3">
    <source>
        <dbReference type="Proteomes" id="UP000000304"/>
    </source>
</evidence>
<dbReference type="Proteomes" id="UP000000304">
    <property type="component" value="Chromosome 3L"/>
</dbReference>
<sequence>MVIKNGFNAFPIRKAQFFAPRFDQSIARTLALAANMKYHSQTLFFPSPKTFRLGVGIRYRFGFGFWFRFRFRFQFQLQFFLGWISCSRRRERSGASGILPKRMRQQRRHLLLAMAQFGLQLLNAAVYAFGGGGVGRINMWSGLTLVSTLNEVSFLQTIDHYKKHIFTYRKVLVTNLEFLNII</sequence>
<dbReference type="AlphaFoldDB" id="B4QP65"/>
<keyword evidence="1" id="KW-1133">Transmembrane helix</keyword>
<organism evidence="2 3">
    <name type="scientific">Drosophila simulans</name>
    <name type="common">Fruit fly</name>
    <dbReference type="NCBI Taxonomy" id="7240"/>
    <lineage>
        <taxon>Eukaryota</taxon>
        <taxon>Metazoa</taxon>
        <taxon>Ecdysozoa</taxon>
        <taxon>Arthropoda</taxon>
        <taxon>Hexapoda</taxon>
        <taxon>Insecta</taxon>
        <taxon>Pterygota</taxon>
        <taxon>Neoptera</taxon>
        <taxon>Endopterygota</taxon>
        <taxon>Diptera</taxon>
        <taxon>Brachycera</taxon>
        <taxon>Muscomorpha</taxon>
        <taxon>Ephydroidea</taxon>
        <taxon>Drosophilidae</taxon>
        <taxon>Drosophila</taxon>
        <taxon>Sophophora</taxon>
    </lineage>
</organism>
<accession>B4QP65</accession>